<feature type="compositionally biased region" description="Low complexity" evidence="1">
    <location>
        <begin position="552"/>
        <end position="597"/>
    </location>
</feature>
<sequence length="731" mass="74562">MRVVAGSTREMRQDGTFDVNSTVLEIGAKEIDEAYEAVQANGGTFIAPFVSNDLSEISDCLESSRAAEESTVSDFCKVVLETSTADTQVLLDCVDNPTSKQCQEILPGLLDASTRQSETQTSEQPEAELQEIADEGARNNEIMVDEVNAGTEGDDMQSVNDIPTAESLVEPPSRPQMTSADANAHSAIPSTGSPDSPSAVANPSTSYSSSNANPTTTAPAMRGPSVASGGSFNPTMSSGSEHPATKDKGMPVVAVPSLSTAPDASPVKESTSLAPGPNPTSTAAPFSGDHTVGGTAASHMVVTGTAGNAAPIASFSSSTPSRLSGTGTSAPSSLATPETTAEVTPQITFEPTSQPTPAPTFEHTPEPTNQPTPAPTTEPTAMPTPNPTTEPTLELNPTATESPSVATDFTLEPTTIVSPWPSLPPSPQCLSPFIDLVSSYQVSFDGDISEVPTDTLAEAFIQGYTGVPKDHCSPVLQSVTVEILSSSQRRLQDSNEVVFSASSTQPEVASLVSTESDKTAFLLSFNQHTSSSEIAMAIGIAASDQAPTSDMPIPSSPSESPTSTLPTLTPGSPSFAPTVTPGSPSASPTTAIPSVTPGSPSLTPTVTPGSPSANPTAAIPTVVPGSPSESPTSSLPMVTPGSPSFTPTITPGSPSSSPTTAILTVMPGSLSLTPTVTQDSPNANPTTAIPTVVPGSPSESPTSSLPTVMPGSPSFTPTVTLVQIQQQQFQL</sequence>
<feature type="compositionally biased region" description="Pro residues" evidence="1">
    <location>
        <begin position="368"/>
        <end position="388"/>
    </location>
</feature>
<feature type="compositionally biased region" description="Polar residues" evidence="1">
    <location>
        <begin position="627"/>
        <end position="636"/>
    </location>
</feature>
<feature type="compositionally biased region" description="Low complexity" evidence="1">
    <location>
        <begin position="690"/>
        <end position="708"/>
    </location>
</feature>
<keyword evidence="3" id="KW-1185">Reference proteome</keyword>
<reference evidence="2" key="1">
    <citation type="submission" date="2020-06" db="EMBL/GenBank/DDBJ databases">
        <authorList>
            <consortium name="Plant Systems Biology data submission"/>
        </authorList>
    </citation>
    <scope>NUCLEOTIDE SEQUENCE</scope>
    <source>
        <strain evidence="2">D6</strain>
    </source>
</reference>
<feature type="region of interest" description="Disordered" evidence="1">
    <location>
        <begin position="113"/>
        <end position="140"/>
    </location>
</feature>
<feature type="compositionally biased region" description="Polar residues" evidence="1">
    <location>
        <begin position="670"/>
        <end position="689"/>
    </location>
</feature>
<feature type="region of interest" description="Disordered" evidence="1">
    <location>
        <begin position="545"/>
        <end position="712"/>
    </location>
</feature>
<dbReference type="Proteomes" id="UP001153069">
    <property type="component" value="Unassembled WGS sequence"/>
</dbReference>
<feature type="compositionally biased region" description="Low complexity" evidence="1">
    <location>
        <begin position="389"/>
        <end position="401"/>
    </location>
</feature>
<evidence type="ECO:0000313" key="2">
    <source>
        <dbReference type="EMBL" id="CAB9528679.1"/>
    </source>
</evidence>
<feature type="region of interest" description="Disordered" evidence="1">
    <location>
        <begin position="166"/>
        <end position="291"/>
    </location>
</feature>
<feature type="compositionally biased region" description="Polar residues" evidence="1">
    <location>
        <begin position="113"/>
        <end position="124"/>
    </location>
</feature>
<evidence type="ECO:0000256" key="1">
    <source>
        <dbReference type="SAM" id="MobiDB-lite"/>
    </source>
</evidence>
<feature type="compositionally biased region" description="Acidic residues" evidence="1">
    <location>
        <begin position="125"/>
        <end position="134"/>
    </location>
</feature>
<feature type="compositionally biased region" description="Polar residues" evidence="1">
    <location>
        <begin position="598"/>
        <end position="615"/>
    </location>
</feature>
<organism evidence="2 3">
    <name type="scientific">Seminavis robusta</name>
    <dbReference type="NCBI Taxonomy" id="568900"/>
    <lineage>
        <taxon>Eukaryota</taxon>
        <taxon>Sar</taxon>
        <taxon>Stramenopiles</taxon>
        <taxon>Ochrophyta</taxon>
        <taxon>Bacillariophyta</taxon>
        <taxon>Bacillariophyceae</taxon>
        <taxon>Bacillariophycidae</taxon>
        <taxon>Naviculales</taxon>
        <taxon>Naviculaceae</taxon>
        <taxon>Seminavis</taxon>
    </lineage>
</organism>
<accession>A0A9N8EZP2</accession>
<name>A0A9N8EZP2_9STRA</name>
<protein>
    <submittedName>
        <fullName evidence="2">Signal recognition particle-docking protein FtsY</fullName>
    </submittedName>
</protein>
<feature type="compositionally biased region" description="Polar residues" evidence="1">
    <location>
        <begin position="314"/>
        <end position="355"/>
    </location>
</feature>
<comment type="caution">
    <text evidence="2">The sequence shown here is derived from an EMBL/GenBank/DDBJ whole genome shotgun (WGS) entry which is preliminary data.</text>
</comment>
<dbReference type="EMBL" id="CAICTM010002287">
    <property type="protein sequence ID" value="CAB9528679.1"/>
    <property type="molecule type" value="Genomic_DNA"/>
</dbReference>
<feature type="compositionally biased region" description="Polar residues" evidence="1">
    <location>
        <begin position="188"/>
        <end position="218"/>
    </location>
</feature>
<dbReference type="AlphaFoldDB" id="A0A9N8EZP2"/>
<gene>
    <name evidence="2" type="ORF">SEMRO_2289_G322150.1</name>
</gene>
<feature type="compositionally biased region" description="Polar residues" evidence="1">
    <location>
        <begin position="257"/>
        <end position="284"/>
    </location>
</feature>
<feature type="compositionally biased region" description="Low complexity" evidence="1">
    <location>
        <begin position="639"/>
        <end position="660"/>
    </location>
</feature>
<feature type="region of interest" description="Disordered" evidence="1">
    <location>
        <begin position="313"/>
        <end position="404"/>
    </location>
</feature>
<proteinExistence type="predicted"/>
<feature type="compositionally biased region" description="Polar residues" evidence="1">
    <location>
        <begin position="228"/>
        <end position="240"/>
    </location>
</feature>
<evidence type="ECO:0000313" key="3">
    <source>
        <dbReference type="Proteomes" id="UP001153069"/>
    </source>
</evidence>